<proteinExistence type="inferred from homology"/>
<dbReference type="Gene3D" id="1.10.630.10">
    <property type="entry name" value="Cytochrome P450"/>
    <property type="match status" value="1"/>
</dbReference>
<dbReference type="InterPro" id="IPR017972">
    <property type="entry name" value="Cyt_P450_CS"/>
</dbReference>
<dbReference type="EMBL" id="PSQE01000007">
    <property type="protein sequence ID" value="RHN47071.1"/>
    <property type="molecule type" value="Genomic_DNA"/>
</dbReference>
<dbReference type="Proteomes" id="UP000265566">
    <property type="component" value="Chromosome 7"/>
</dbReference>
<reference evidence="5" key="1">
    <citation type="journal article" date="2018" name="Nat. Plants">
        <title>Whole-genome landscape of Medicago truncatula symbiotic genes.</title>
        <authorList>
            <person name="Pecrix Y."/>
            <person name="Staton S.E."/>
            <person name="Sallet E."/>
            <person name="Lelandais-Briere C."/>
            <person name="Moreau S."/>
            <person name="Carrere S."/>
            <person name="Blein T."/>
            <person name="Jardinaud M.F."/>
            <person name="Latrasse D."/>
            <person name="Zouine M."/>
            <person name="Zahm M."/>
            <person name="Kreplak J."/>
            <person name="Mayjonade B."/>
            <person name="Satge C."/>
            <person name="Perez M."/>
            <person name="Cauet S."/>
            <person name="Marande W."/>
            <person name="Chantry-Darmon C."/>
            <person name="Lopez-Roques C."/>
            <person name="Bouchez O."/>
            <person name="Berard A."/>
            <person name="Debelle F."/>
            <person name="Munos S."/>
            <person name="Bendahmane A."/>
            <person name="Berges H."/>
            <person name="Niebel A."/>
            <person name="Buitink J."/>
            <person name="Frugier F."/>
            <person name="Benhamed M."/>
            <person name="Crespi M."/>
            <person name="Gouzy J."/>
            <person name="Gamas P."/>
        </authorList>
    </citation>
    <scope>NUCLEOTIDE SEQUENCE [LARGE SCALE GENOMIC DNA]</scope>
    <source>
        <strain evidence="5">cv. Jemalong A17</strain>
    </source>
</reference>
<keyword evidence="3" id="KW-0560">Oxidoreductase</keyword>
<keyword evidence="2 3" id="KW-0349">Heme</keyword>
<evidence type="ECO:0000256" key="3">
    <source>
        <dbReference type="RuleBase" id="RU000461"/>
    </source>
</evidence>
<evidence type="ECO:0000256" key="1">
    <source>
        <dbReference type="ARBA" id="ARBA00010617"/>
    </source>
</evidence>
<gene>
    <name evidence="4" type="ORF">MtrunA17_Chr7g0248981</name>
</gene>
<evidence type="ECO:0000313" key="4">
    <source>
        <dbReference type="EMBL" id="RHN47071.1"/>
    </source>
</evidence>
<keyword evidence="2 3" id="KW-0479">Metal-binding</keyword>
<dbReference type="PANTHER" id="PTHR24291">
    <property type="entry name" value="CYTOCHROME P450 FAMILY 4"/>
    <property type="match status" value="1"/>
</dbReference>
<comment type="cofactor">
    <cofactor evidence="2">
        <name>heme</name>
        <dbReference type="ChEBI" id="CHEBI:30413"/>
    </cofactor>
</comment>
<dbReference type="PRINTS" id="PR00463">
    <property type="entry name" value="EP450I"/>
</dbReference>
<sequence>MVYNIQANYYVILSCRYLPFGGGPRKCIGDMFASYEVVVALAMLVRRFNFQMAVGAPPVVMTTGATIHTTQGLNMTVTRRIKPPIVPSLQMSTLEVDPSVSISDKTEEIGQKDQVYQAQKS</sequence>
<dbReference type="AlphaFoldDB" id="A0A396H3K7"/>
<feature type="binding site" description="axial binding residue" evidence="2">
    <location>
        <position position="27"/>
    </location>
    <ligand>
        <name>heme</name>
        <dbReference type="ChEBI" id="CHEBI:30413"/>
    </ligand>
    <ligandPart>
        <name>Fe</name>
        <dbReference type="ChEBI" id="CHEBI:18248"/>
    </ligandPart>
</feature>
<dbReference type="InterPro" id="IPR002401">
    <property type="entry name" value="Cyt_P450_E_grp-I"/>
</dbReference>
<evidence type="ECO:0000313" key="5">
    <source>
        <dbReference type="Proteomes" id="UP000265566"/>
    </source>
</evidence>
<dbReference type="GO" id="GO:0005506">
    <property type="term" value="F:iron ion binding"/>
    <property type="evidence" value="ECO:0007669"/>
    <property type="project" value="InterPro"/>
</dbReference>
<organism evidence="4 5">
    <name type="scientific">Medicago truncatula</name>
    <name type="common">Barrel medic</name>
    <name type="synonym">Medicago tribuloides</name>
    <dbReference type="NCBI Taxonomy" id="3880"/>
    <lineage>
        <taxon>Eukaryota</taxon>
        <taxon>Viridiplantae</taxon>
        <taxon>Streptophyta</taxon>
        <taxon>Embryophyta</taxon>
        <taxon>Tracheophyta</taxon>
        <taxon>Spermatophyta</taxon>
        <taxon>Magnoliopsida</taxon>
        <taxon>eudicotyledons</taxon>
        <taxon>Gunneridae</taxon>
        <taxon>Pentapetalae</taxon>
        <taxon>rosids</taxon>
        <taxon>fabids</taxon>
        <taxon>Fabales</taxon>
        <taxon>Fabaceae</taxon>
        <taxon>Papilionoideae</taxon>
        <taxon>50 kb inversion clade</taxon>
        <taxon>NPAAA clade</taxon>
        <taxon>Hologalegina</taxon>
        <taxon>IRL clade</taxon>
        <taxon>Trifolieae</taxon>
        <taxon>Medicago</taxon>
    </lineage>
</organism>
<dbReference type="PROSITE" id="PS00086">
    <property type="entry name" value="CYTOCHROME_P450"/>
    <property type="match status" value="1"/>
</dbReference>
<dbReference type="GO" id="GO:0004497">
    <property type="term" value="F:monooxygenase activity"/>
    <property type="evidence" value="ECO:0007669"/>
    <property type="project" value="UniProtKB-KW"/>
</dbReference>
<dbReference type="Gramene" id="rna41626">
    <property type="protein sequence ID" value="RHN47071.1"/>
    <property type="gene ID" value="gene41626"/>
</dbReference>
<evidence type="ECO:0000256" key="2">
    <source>
        <dbReference type="PIRSR" id="PIRSR602401-1"/>
    </source>
</evidence>
<dbReference type="SUPFAM" id="SSF48264">
    <property type="entry name" value="Cytochrome P450"/>
    <property type="match status" value="1"/>
</dbReference>
<dbReference type="InterPro" id="IPR001128">
    <property type="entry name" value="Cyt_P450"/>
</dbReference>
<comment type="similarity">
    <text evidence="1 3">Belongs to the cytochrome P450 family.</text>
</comment>
<name>A0A396H3K7_MEDTR</name>
<comment type="caution">
    <text evidence="4">The sequence shown here is derived from an EMBL/GenBank/DDBJ whole genome shotgun (WGS) entry which is preliminary data.</text>
</comment>
<keyword evidence="2 3" id="KW-0408">Iron</keyword>
<dbReference type="GO" id="GO:0020037">
    <property type="term" value="F:heme binding"/>
    <property type="evidence" value="ECO:0007669"/>
    <property type="project" value="InterPro"/>
</dbReference>
<dbReference type="InterPro" id="IPR050196">
    <property type="entry name" value="Cytochrome_P450_Monoox"/>
</dbReference>
<accession>A0A396H3K7</accession>
<dbReference type="GO" id="GO:0016705">
    <property type="term" value="F:oxidoreductase activity, acting on paired donors, with incorporation or reduction of molecular oxygen"/>
    <property type="evidence" value="ECO:0007669"/>
    <property type="project" value="InterPro"/>
</dbReference>
<keyword evidence="3" id="KW-0503">Monooxygenase</keyword>
<dbReference type="Pfam" id="PF00067">
    <property type="entry name" value="p450"/>
    <property type="match status" value="1"/>
</dbReference>
<dbReference type="PANTHER" id="PTHR24291:SF171">
    <property type="entry name" value="PROTEIN LUTEIN DEFICIENT 5, CHLOROPLASTIC"/>
    <property type="match status" value="1"/>
</dbReference>
<protein>
    <submittedName>
        <fullName evidence="4">Putative cytochrome P450</fullName>
    </submittedName>
</protein>
<dbReference type="InterPro" id="IPR036396">
    <property type="entry name" value="Cyt_P450_sf"/>
</dbReference>